<gene>
    <name evidence="2" type="ORF">ERS132393_02095</name>
</gene>
<organism evidence="2 3">
    <name type="scientific">Streptococcus suis</name>
    <dbReference type="NCBI Taxonomy" id="1307"/>
    <lineage>
        <taxon>Bacteria</taxon>
        <taxon>Bacillati</taxon>
        <taxon>Bacillota</taxon>
        <taxon>Bacilli</taxon>
        <taxon>Lactobacillales</taxon>
        <taxon>Streptococcaceae</taxon>
        <taxon>Streptococcus</taxon>
    </lineage>
</organism>
<name>A0A0Z8GYY6_STRSU</name>
<keyword evidence="1" id="KW-0472">Membrane</keyword>
<proteinExistence type="predicted"/>
<dbReference type="RefSeq" id="WP_044670107.1">
    <property type="nucleotide sequence ID" value="NZ_CEDJ01000020.1"/>
</dbReference>
<feature type="transmembrane region" description="Helical" evidence="1">
    <location>
        <begin position="12"/>
        <end position="30"/>
    </location>
</feature>
<reference evidence="2 3" key="1">
    <citation type="submission" date="2016-02" db="EMBL/GenBank/DDBJ databases">
        <authorList>
            <consortium name="Pathogen Informatics"/>
        </authorList>
    </citation>
    <scope>NUCLEOTIDE SEQUENCE [LARGE SCALE GENOMIC DNA]</scope>
    <source>
        <strain evidence="2 3">LSS31</strain>
    </source>
</reference>
<keyword evidence="1" id="KW-1133">Transmembrane helix</keyword>
<evidence type="ECO:0000313" key="2">
    <source>
        <dbReference type="EMBL" id="CYV07568.1"/>
    </source>
</evidence>
<sequence length="67" mass="7870">MNELDLTPGQYLAFILITLVLLAYELYRFYNDSEIIELPDKPQEEPASQQLNPNYGAYIWLAGRRYN</sequence>
<accession>A0A0Z8GYY6</accession>
<dbReference type="EMBL" id="FIGG01000013">
    <property type="protein sequence ID" value="CYV07568.1"/>
    <property type="molecule type" value="Genomic_DNA"/>
</dbReference>
<keyword evidence="1" id="KW-0812">Transmembrane</keyword>
<dbReference type="Proteomes" id="UP000072530">
    <property type="component" value="Unassembled WGS sequence"/>
</dbReference>
<protein>
    <submittedName>
        <fullName evidence="2">Putative phage membrane protein</fullName>
    </submittedName>
</protein>
<dbReference type="AlphaFoldDB" id="A0A0Z8GYY6"/>
<evidence type="ECO:0000313" key="3">
    <source>
        <dbReference type="Proteomes" id="UP000072530"/>
    </source>
</evidence>
<evidence type="ECO:0000256" key="1">
    <source>
        <dbReference type="SAM" id="Phobius"/>
    </source>
</evidence>